<evidence type="ECO:0000313" key="3">
    <source>
        <dbReference type="Proteomes" id="UP000663827"/>
    </source>
</evidence>
<name>A0A8H3HTD8_9AGAM</name>
<feature type="compositionally biased region" description="Basic and acidic residues" evidence="1">
    <location>
        <begin position="16"/>
        <end position="28"/>
    </location>
</feature>
<gene>
    <name evidence="2" type="ORF">RDB_LOCUS41172</name>
</gene>
<dbReference type="Proteomes" id="UP000663827">
    <property type="component" value="Unassembled WGS sequence"/>
</dbReference>
<dbReference type="EMBL" id="CAJNJQ010000814">
    <property type="protein sequence ID" value="CAE7101756.1"/>
    <property type="molecule type" value="Genomic_DNA"/>
</dbReference>
<reference evidence="2" key="1">
    <citation type="submission" date="2021-01" db="EMBL/GenBank/DDBJ databases">
        <authorList>
            <person name="Kaushik A."/>
        </authorList>
    </citation>
    <scope>NUCLEOTIDE SEQUENCE</scope>
    <source>
        <strain evidence="2">AG5</strain>
    </source>
</reference>
<accession>A0A8H3HTD8</accession>
<feature type="compositionally biased region" description="Basic and acidic residues" evidence="1">
    <location>
        <begin position="49"/>
        <end position="62"/>
    </location>
</feature>
<protein>
    <submittedName>
        <fullName evidence="2">Uncharacterized protein</fullName>
    </submittedName>
</protein>
<evidence type="ECO:0000256" key="1">
    <source>
        <dbReference type="SAM" id="MobiDB-lite"/>
    </source>
</evidence>
<proteinExistence type="predicted"/>
<evidence type="ECO:0000313" key="2">
    <source>
        <dbReference type="EMBL" id="CAE7101756.1"/>
    </source>
</evidence>
<organism evidence="2 3">
    <name type="scientific">Rhizoctonia solani</name>
    <dbReference type="NCBI Taxonomy" id="456999"/>
    <lineage>
        <taxon>Eukaryota</taxon>
        <taxon>Fungi</taxon>
        <taxon>Dikarya</taxon>
        <taxon>Basidiomycota</taxon>
        <taxon>Agaricomycotina</taxon>
        <taxon>Agaricomycetes</taxon>
        <taxon>Cantharellales</taxon>
        <taxon>Ceratobasidiaceae</taxon>
        <taxon>Rhizoctonia</taxon>
    </lineage>
</organism>
<comment type="caution">
    <text evidence="2">The sequence shown here is derived from an EMBL/GenBank/DDBJ whole genome shotgun (WGS) entry which is preliminary data.</text>
</comment>
<sequence>MCSKPNKILEPETDLEPERKEERPRESPRPSQFFQRASRSKSNYTPKPQPERKQAGEPKGELETGESAPQVKNSAPKRQNSAGLAESKPHPTYLVHVRAGASMVIPPMDTPNSFDFM</sequence>
<feature type="compositionally biased region" description="Polar residues" evidence="1">
    <location>
        <begin position="70"/>
        <end position="82"/>
    </location>
</feature>
<feature type="region of interest" description="Disordered" evidence="1">
    <location>
        <begin position="1"/>
        <end position="91"/>
    </location>
</feature>
<feature type="compositionally biased region" description="Polar residues" evidence="1">
    <location>
        <begin position="32"/>
        <end position="46"/>
    </location>
</feature>
<dbReference type="AlphaFoldDB" id="A0A8H3HTD8"/>